<keyword evidence="3" id="KW-1185">Reference proteome</keyword>
<keyword evidence="1" id="KW-0732">Signal</keyword>
<dbReference type="EMBL" id="CAJOBP010029588">
    <property type="protein sequence ID" value="CAF4648092.1"/>
    <property type="molecule type" value="Genomic_DNA"/>
</dbReference>
<evidence type="ECO:0000313" key="2">
    <source>
        <dbReference type="EMBL" id="CAF4648092.1"/>
    </source>
</evidence>
<evidence type="ECO:0000256" key="1">
    <source>
        <dbReference type="SAM" id="SignalP"/>
    </source>
</evidence>
<dbReference type="PROSITE" id="PS51257">
    <property type="entry name" value="PROKAR_LIPOPROTEIN"/>
    <property type="match status" value="1"/>
</dbReference>
<feature type="chain" id="PRO_5032545834" evidence="1">
    <location>
        <begin position="18"/>
        <end position="138"/>
    </location>
</feature>
<evidence type="ECO:0000313" key="3">
    <source>
        <dbReference type="Proteomes" id="UP000663873"/>
    </source>
</evidence>
<comment type="caution">
    <text evidence="2">The sequence shown here is derived from an EMBL/GenBank/DDBJ whole genome shotgun (WGS) entry which is preliminary data.</text>
</comment>
<dbReference type="Proteomes" id="UP000663873">
    <property type="component" value="Unassembled WGS sequence"/>
</dbReference>
<organism evidence="2 3">
    <name type="scientific">Rotaria socialis</name>
    <dbReference type="NCBI Taxonomy" id="392032"/>
    <lineage>
        <taxon>Eukaryota</taxon>
        <taxon>Metazoa</taxon>
        <taxon>Spiralia</taxon>
        <taxon>Gnathifera</taxon>
        <taxon>Rotifera</taxon>
        <taxon>Eurotatoria</taxon>
        <taxon>Bdelloidea</taxon>
        <taxon>Philodinida</taxon>
        <taxon>Philodinidae</taxon>
        <taxon>Rotaria</taxon>
    </lineage>
</organism>
<proteinExistence type="predicted"/>
<reference evidence="2" key="1">
    <citation type="submission" date="2021-02" db="EMBL/GenBank/DDBJ databases">
        <authorList>
            <person name="Nowell W R."/>
        </authorList>
    </citation>
    <scope>NUCLEOTIDE SEQUENCE</scope>
</reference>
<feature type="non-terminal residue" evidence="2">
    <location>
        <position position="138"/>
    </location>
</feature>
<sequence length="138" mass="16011">MFKRVLFILNLCSITLSWYSCPFNDGSFNKTIVDKVIIQAECTYLTSPLEWGEFNPNTFDGLYYNSTKSISLTDLHMKRLFLLNLPPRNTSTVKHIINYWLLDGAGGSQFLMESFGISMLKQIILNHYHEKYHQAHPI</sequence>
<feature type="signal peptide" evidence="1">
    <location>
        <begin position="1"/>
        <end position="17"/>
    </location>
</feature>
<protein>
    <submittedName>
        <fullName evidence="2">Uncharacterized protein</fullName>
    </submittedName>
</protein>
<gene>
    <name evidence="2" type="ORF">UJA718_LOCUS33545</name>
</gene>
<dbReference type="AlphaFoldDB" id="A0A821F6G3"/>
<accession>A0A821F6G3</accession>
<name>A0A821F6G3_9BILA</name>